<dbReference type="Proteomes" id="UP000230914">
    <property type="component" value="Unassembled WGS sequence"/>
</dbReference>
<feature type="domain" description="NAD-dependent epimerase/dehydratase" evidence="1">
    <location>
        <begin position="7"/>
        <end position="219"/>
    </location>
</feature>
<sequence length="317" mass="33428">MSSQLVIAVLGAAGSAGSAIVRAGSAAGHKMIAVTRSGHCGGSSELDAVDYRAADLADPVATRRAVAGAHVVVFAANIPYPRWGRELPVLIDHAVDAAGSVGARFVLVDNLYMYAPALTPITEAAPEHATDQKGVLRRSIGEKLLGRHQRGEVEVVIVRASDFFGPLATNSLLYLGGIKPGWAGKTMRGLFDIDQPHSFAYLPDIAQALIAVSENPSGDGHAWVLPATVTATQREMLEQVNRYLPAPVAIGTLSAWVMRSIGLLSPLLRSAYSVKPQFDRPWVVDGSAAVAQYGLANPTDLEIAIKMTVASFASVRS</sequence>
<accession>A0A2G6KAJ8</accession>
<dbReference type="InterPro" id="IPR051783">
    <property type="entry name" value="NAD(P)-dependent_oxidoreduct"/>
</dbReference>
<dbReference type="InterPro" id="IPR036291">
    <property type="entry name" value="NAD(P)-bd_dom_sf"/>
</dbReference>
<dbReference type="GO" id="GO:0005737">
    <property type="term" value="C:cytoplasm"/>
    <property type="evidence" value="ECO:0007669"/>
    <property type="project" value="TreeGrafter"/>
</dbReference>
<evidence type="ECO:0000313" key="3">
    <source>
        <dbReference type="Proteomes" id="UP000230914"/>
    </source>
</evidence>
<dbReference type="GO" id="GO:0004029">
    <property type="term" value="F:aldehyde dehydrogenase (NAD+) activity"/>
    <property type="evidence" value="ECO:0007669"/>
    <property type="project" value="TreeGrafter"/>
</dbReference>
<dbReference type="InterPro" id="IPR001509">
    <property type="entry name" value="Epimerase_deHydtase"/>
</dbReference>
<evidence type="ECO:0000259" key="1">
    <source>
        <dbReference type="Pfam" id="PF01370"/>
    </source>
</evidence>
<name>A0A2G6KAJ8_9ACTN</name>
<organism evidence="2 3">
    <name type="scientific">Ilumatobacter coccineus</name>
    <dbReference type="NCBI Taxonomy" id="467094"/>
    <lineage>
        <taxon>Bacteria</taxon>
        <taxon>Bacillati</taxon>
        <taxon>Actinomycetota</taxon>
        <taxon>Acidimicrobiia</taxon>
        <taxon>Acidimicrobiales</taxon>
        <taxon>Ilumatobacteraceae</taxon>
        <taxon>Ilumatobacter</taxon>
    </lineage>
</organism>
<gene>
    <name evidence="2" type="ORF">CSA55_03020</name>
</gene>
<dbReference type="PANTHER" id="PTHR48079">
    <property type="entry name" value="PROTEIN YEEZ"/>
    <property type="match status" value="1"/>
</dbReference>
<dbReference type="PANTHER" id="PTHR48079:SF6">
    <property type="entry name" value="NAD(P)-BINDING DOMAIN-CONTAINING PROTEIN-RELATED"/>
    <property type="match status" value="1"/>
</dbReference>
<protein>
    <recommendedName>
        <fullName evidence="1">NAD-dependent epimerase/dehydratase domain-containing protein</fullName>
    </recommendedName>
</protein>
<reference evidence="2 3" key="1">
    <citation type="submission" date="2017-10" db="EMBL/GenBank/DDBJ databases">
        <title>Novel microbial diversity and functional potential in the marine mammal oral microbiome.</title>
        <authorList>
            <person name="Dudek N.K."/>
            <person name="Sun C.L."/>
            <person name="Burstein D."/>
            <person name="Kantor R.S."/>
            <person name="Aliaga Goltsman D.S."/>
            <person name="Bik E.M."/>
            <person name="Thomas B.C."/>
            <person name="Banfield J.F."/>
            <person name="Relman D.A."/>
        </authorList>
    </citation>
    <scope>NUCLEOTIDE SEQUENCE [LARGE SCALE GENOMIC DNA]</scope>
    <source>
        <strain evidence="2">DOLJORAL78_61_10</strain>
    </source>
</reference>
<dbReference type="SUPFAM" id="SSF51735">
    <property type="entry name" value="NAD(P)-binding Rossmann-fold domains"/>
    <property type="match status" value="1"/>
</dbReference>
<dbReference type="EMBL" id="PDSL01000043">
    <property type="protein sequence ID" value="PIE32726.1"/>
    <property type="molecule type" value="Genomic_DNA"/>
</dbReference>
<evidence type="ECO:0000313" key="2">
    <source>
        <dbReference type="EMBL" id="PIE32726.1"/>
    </source>
</evidence>
<dbReference type="Pfam" id="PF01370">
    <property type="entry name" value="Epimerase"/>
    <property type="match status" value="1"/>
</dbReference>
<comment type="caution">
    <text evidence="2">The sequence shown here is derived from an EMBL/GenBank/DDBJ whole genome shotgun (WGS) entry which is preliminary data.</text>
</comment>
<dbReference type="Gene3D" id="3.40.50.720">
    <property type="entry name" value="NAD(P)-binding Rossmann-like Domain"/>
    <property type="match status" value="1"/>
</dbReference>
<dbReference type="AlphaFoldDB" id="A0A2G6KAJ8"/>
<proteinExistence type="predicted"/>